<evidence type="ECO:0000313" key="1">
    <source>
        <dbReference type="EMBL" id="KAF3072571.1"/>
    </source>
</evidence>
<name>A0A9P5CCG6_9HYPO</name>
<dbReference type="Proteomes" id="UP000801864">
    <property type="component" value="Unassembled WGS sequence"/>
</dbReference>
<dbReference type="EMBL" id="QLNT01000008">
    <property type="protein sequence ID" value="KAF3072571.1"/>
    <property type="molecule type" value="Genomic_DNA"/>
</dbReference>
<gene>
    <name evidence="1" type="ORF">CFAM422_005352</name>
</gene>
<dbReference type="AlphaFoldDB" id="A0A9P5CCG6"/>
<keyword evidence="2" id="KW-1185">Reference proteome</keyword>
<sequence length="88" mass="10205">MLRLLMEYKEEKRGCKKGEKKREEGILRLALNASKSEEVRVKSSYESDIDNDKPRGRRLIFGGGLQWGDRVWAPEMRRASLIVALNKL</sequence>
<protein>
    <submittedName>
        <fullName evidence="1">Uncharacterized protein</fullName>
    </submittedName>
</protein>
<evidence type="ECO:0000313" key="2">
    <source>
        <dbReference type="Proteomes" id="UP000801864"/>
    </source>
</evidence>
<reference evidence="1 2" key="1">
    <citation type="submission" date="2018-06" db="EMBL/GenBank/DDBJ databases">
        <title>Genome analysis of cellulolytic fungus Trichoderma lentiforme CFAM-422.</title>
        <authorList>
            <person name="Steindorff A.S."/>
            <person name="Formighieri E.F."/>
            <person name="Midorikawa G.E.O."/>
            <person name="Tamietti M.S."/>
            <person name="Ramos E.Z."/>
            <person name="Silva A.S."/>
            <person name="Bon E.P.S."/>
            <person name="Mendes T.D."/>
            <person name="Damaso M.C.T."/>
            <person name="Favaro L.C.L."/>
        </authorList>
    </citation>
    <scope>NUCLEOTIDE SEQUENCE [LARGE SCALE GENOMIC DNA]</scope>
    <source>
        <strain evidence="1 2">CFAM-422</strain>
    </source>
</reference>
<proteinExistence type="predicted"/>
<accession>A0A9P5CCG6</accession>
<comment type="caution">
    <text evidence="1">The sequence shown here is derived from an EMBL/GenBank/DDBJ whole genome shotgun (WGS) entry which is preliminary data.</text>
</comment>
<organism evidence="1 2">
    <name type="scientific">Trichoderma lentiforme</name>
    <dbReference type="NCBI Taxonomy" id="1567552"/>
    <lineage>
        <taxon>Eukaryota</taxon>
        <taxon>Fungi</taxon>
        <taxon>Dikarya</taxon>
        <taxon>Ascomycota</taxon>
        <taxon>Pezizomycotina</taxon>
        <taxon>Sordariomycetes</taxon>
        <taxon>Hypocreomycetidae</taxon>
        <taxon>Hypocreales</taxon>
        <taxon>Hypocreaceae</taxon>
        <taxon>Trichoderma</taxon>
    </lineage>
</organism>